<proteinExistence type="predicted"/>
<organism evidence="1">
    <name type="scientific">Solanum chacoense</name>
    <name type="common">Chaco potato</name>
    <dbReference type="NCBI Taxonomy" id="4108"/>
    <lineage>
        <taxon>Eukaryota</taxon>
        <taxon>Viridiplantae</taxon>
        <taxon>Streptophyta</taxon>
        <taxon>Embryophyta</taxon>
        <taxon>Tracheophyta</taxon>
        <taxon>Spermatophyta</taxon>
        <taxon>Magnoliopsida</taxon>
        <taxon>eudicotyledons</taxon>
        <taxon>Gunneridae</taxon>
        <taxon>Pentapetalae</taxon>
        <taxon>asterids</taxon>
        <taxon>lamiids</taxon>
        <taxon>Solanales</taxon>
        <taxon>Solanaceae</taxon>
        <taxon>Solanoideae</taxon>
        <taxon>Solaneae</taxon>
        <taxon>Solanum</taxon>
    </lineage>
</organism>
<dbReference type="AlphaFoldDB" id="A0A0V0GNL7"/>
<reference evidence="1" key="1">
    <citation type="submission" date="2015-12" db="EMBL/GenBank/DDBJ databases">
        <title>Gene expression during late stages of embryo sac development: a critical building block for successful pollen-pistil interactions.</title>
        <authorList>
            <person name="Liu Y."/>
            <person name="Joly V."/>
            <person name="Sabar M."/>
            <person name="Matton D.P."/>
        </authorList>
    </citation>
    <scope>NUCLEOTIDE SEQUENCE</scope>
</reference>
<dbReference type="EMBL" id="GEDG01034220">
    <property type="protein sequence ID" value="JAP09844.1"/>
    <property type="molecule type" value="Transcribed_RNA"/>
</dbReference>
<name>A0A0V0GNL7_SOLCH</name>
<accession>A0A0V0GNL7</accession>
<protein>
    <submittedName>
        <fullName evidence="1">Putative ovule protein</fullName>
    </submittedName>
</protein>
<sequence length="84" mass="10394">MKIIYIIQYQIVDKIEDIKNVESIQITCTPKYREERKKRKIIKKVSQLLNYPMCHRDINSFNSLYTYFSLPKYYYLLFLKYLKI</sequence>
<evidence type="ECO:0000313" key="1">
    <source>
        <dbReference type="EMBL" id="JAP09844.1"/>
    </source>
</evidence>